<gene>
    <name evidence="3" type="ORF">BJX66DRAFT_343214</name>
</gene>
<accession>A0ABR4FPZ5</accession>
<dbReference type="PANTHER" id="PTHR42345:SF2">
    <property type="entry name" value="HELICASE-LIKE PROTEIN"/>
    <property type="match status" value="1"/>
</dbReference>
<evidence type="ECO:0000313" key="3">
    <source>
        <dbReference type="EMBL" id="KAL2785321.1"/>
    </source>
</evidence>
<keyword evidence="1" id="KW-0802">TPR repeat</keyword>
<name>A0ABR4FPZ5_9EURO</name>
<organism evidence="3 4">
    <name type="scientific">Aspergillus keveii</name>
    <dbReference type="NCBI Taxonomy" id="714993"/>
    <lineage>
        <taxon>Eukaryota</taxon>
        <taxon>Fungi</taxon>
        <taxon>Dikarya</taxon>
        <taxon>Ascomycota</taxon>
        <taxon>Pezizomycotina</taxon>
        <taxon>Eurotiomycetes</taxon>
        <taxon>Eurotiomycetidae</taxon>
        <taxon>Eurotiales</taxon>
        <taxon>Aspergillaceae</taxon>
        <taxon>Aspergillus</taxon>
        <taxon>Aspergillus subgen. Nidulantes</taxon>
    </lineage>
</organism>
<evidence type="ECO:0000256" key="2">
    <source>
        <dbReference type="SAM" id="MobiDB-lite"/>
    </source>
</evidence>
<dbReference type="PROSITE" id="PS50005">
    <property type="entry name" value="TPR"/>
    <property type="match status" value="1"/>
</dbReference>
<sequence>MDLAATLRLQVLRDGTKGKWIRTVDKKKVFSGGPKAVFCFRYRFVFSFLDPKGHQTSYPGTLSTMALSIKALFRRKIKKDNPEAPQLIAADSQNTPDQSTSAAKQPEPDEVRKRPTNDEFYTDLKRAGALDFWSHGPSPHSEQVVAEVYWDGKVDNKKPWIWADEKKGFVKAMHPSFGRAVFLWHLPFSFFTTSFSNRRVDSSREWMRTEYYRRRKFIKRVKPYGETQLDAEYHTFFDIESDPRYENENPGTVTVEGFGLECWDYEVQFGVPRKKMVFVSGAQMPTVSGGSMLRRLHEFQKDLRPLDLHREIDDLDLKEFVGDLGVIYFDKERASDPERWFDHLLSVLNRAENRSDIFADFRTSASVARVWNGPRSEEVIGLWNFLRQVIISKELARRLEFYNGATGVSLTSSIVASLIIADLWVQNVTISLVDAKVDTSTKRTVTDEEANKAQQLITEGDDANTGKDHDSALKLYAKAVGIDPHNPVYLSRHAGALLLTERIERAAMEAYMATYFDPMYAGGWECLALTQLKRGHARKAKQSYEKALEIADSAIQSRLNQGLTIANNMIEFKRQAINSANTNAWKRTLIKEYLDEDWDMSCKAYRIRSRVHERQAEGLLQFAERLKWPYIKEARTRIEDVYGELQSGQEIDHHLIDWLFGVMLPGKWFSFKIMSALILCTPSLALSLHAAPYLDCGLSLPKCSYWRARTVLGRVLGSLPDISSINGWLGPCPPIVFDNQELLNDAGKPRHIRLKARPVAPFTGDSRLSRHDTIEQKPGEDYDAYVKSLNDLTKWAAPTPPTRQDMAYTLKAIRLTQLPLESSVEEKLAAQQITESKAESEAEFRASLVFRIEPSVKIMTFTLYSNPVFVTAPSCHLGPHEVHERHLLSFNRSAVTVDKLRDFEHDNGDDQAGIMLINATGKGAEVVARAWCAERGKNALIRRVNGPCYACAMRAASGAGLRLGVLIWVT</sequence>
<dbReference type="SUPFAM" id="SSF48452">
    <property type="entry name" value="TPR-like"/>
    <property type="match status" value="1"/>
</dbReference>
<dbReference type="InterPro" id="IPR011990">
    <property type="entry name" value="TPR-like_helical_dom_sf"/>
</dbReference>
<feature type="repeat" description="TPR" evidence="1">
    <location>
        <begin position="453"/>
        <end position="486"/>
    </location>
</feature>
<feature type="compositionally biased region" description="Basic and acidic residues" evidence="2">
    <location>
        <begin position="106"/>
        <end position="117"/>
    </location>
</feature>
<reference evidence="3 4" key="1">
    <citation type="submission" date="2024-07" db="EMBL/GenBank/DDBJ databases">
        <title>Section-level genome sequencing and comparative genomics of Aspergillus sections Usti and Cavernicolus.</title>
        <authorList>
            <consortium name="Lawrence Berkeley National Laboratory"/>
            <person name="Nybo J.L."/>
            <person name="Vesth T.C."/>
            <person name="Theobald S."/>
            <person name="Frisvad J.C."/>
            <person name="Larsen T.O."/>
            <person name="Kjaerboelling I."/>
            <person name="Rothschild-Mancinelli K."/>
            <person name="Lyhne E.K."/>
            <person name="Kogle M.E."/>
            <person name="Barry K."/>
            <person name="Clum A."/>
            <person name="Na H."/>
            <person name="Ledsgaard L."/>
            <person name="Lin J."/>
            <person name="Lipzen A."/>
            <person name="Kuo A."/>
            <person name="Riley R."/>
            <person name="Mondo S."/>
            <person name="Labutti K."/>
            <person name="Haridas S."/>
            <person name="Pangalinan J."/>
            <person name="Salamov A.A."/>
            <person name="Simmons B.A."/>
            <person name="Magnuson J.K."/>
            <person name="Chen J."/>
            <person name="Drula E."/>
            <person name="Henrissat B."/>
            <person name="Wiebenga A."/>
            <person name="Lubbers R.J."/>
            <person name="Gomes A.C."/>
            <person name="Makela M.R."/>
            <person name="Stajich J."/>
            <person name="Grigoriev I.V."/>
            <person name="Mortensen U.H."/>
            <person name="De Vries R.P."/>
            <person name="Baker S.E."/>
            <person name="Andersen M.R."/>
        </authorList>
    </citation>
    <scope>NUCLEOTIDE SEQUENCE [LARGE SCALE GENOMIC DNA]</scope>
    <source>
        <strain evidence="3 4">CBS 209.92</strain>
    </source>
</reference>
<dbReference type="Gene3D" id="1.25.40.10">
    <property type="entry name" value="Tetratricopeptide repeat domain"/>
    <property type="match status" value="1"/>
</dbReference>
<protein>
    <submittedName>
        <fullName evidence="3">Uncharacterized protein</fullName>
    </submittedName>
</protein>
<keyword evidence="4" id="KW-1185">Reference proteome</keyword>
<evidence type="ECO:0000313" key="4">
    <source>
        <dbReference type="Proteomes" id="UP001610563"/>
    </source>
</evidence>
<proteinExistence type="predicted"/>
<feature type="compositionally biased region" description="Polar residues" evidence="2">
    <location>
        <begin position="91"/>
        <end position="103"/>
    </location>
</feature>
<dbReference type="InterPro" id="IPR019734">
    <property type="entry name" value="TPR_rpt"/>
</dbReference>
<dbReference type="SMART" id="SM00028">
    <property type="entry name" value="TPR"/>
    <property type="match status" value="2"/>
</dbReference>
<feature type="region of interest" description="Disordered" evidence="2">
    <location>
        <begin position="87"/>
        <end position="117"/>
    </location>
</feature>
<dbReference type="PANTHER" id="PTHR42345">
    <property type="entry name" value="TPR_REGION DOMAIN-CONTAINING PROTEIN"/>
    <property type="match status" value="1"/>
</dbReference>
<dbReference type="EMBL" id="JBFTWV010000148">
    <property type="protein sequence ID" value="KAL2785321.1"/>
    <property type="molecule type" value="Genomic_DNA"/>
</dbReference>
<comment type="caution">
    <text evidence="3">The sequence shown here is derived from an EMBL/GenBank/DDBJ whole genome shotgun (WGS) entry which is preliminary data.</text>
</comment>
<evidence type="ECO:0000256" key="1">
    <source>
        <dbReference type="PROSITE-ProRule" id="PRU00339"/>
    </source>
</evidence>
<dbReference type="Proteomes" id="UP001610563">
    <property type="component" value="Unassembled WGS sequence"/>
</dbReference>